<dbReference type="EMBL" id="CADCXV010000719">
    <property type="protein sequence ID" value="CAB0033708.1"/>
    <property type="molecule type" value="Genomic_DNA"/>
</dbReference>
<gene>
    <name evidence="2" type="ORF">TBRA_LOCUS5606</name>
</gene>
<reference evidence="2 3" key="1">
    <citation type="submission" date="2020-02" db="EMBL/GenBank/DDBJ databases">
        <authorList>
            <person name="Ferguson B K."/>
        </authorList>
    </citation>
    <scope>NUCLEOTIDE SEQUENCE [LARGE SCALE GENOMIC DNA]</scope>
</reference>
<sequence length="92" mass="10890">MESEARTTLTRGCRMREPRLSCNACWCLKREPHSQDDNRKEYQQLTETHRVAPEARTTLTRCSRQSNWGNCHRRQKREPHSQDGPRHTSISI</sequence>
<name>A0A6H5I924_9HYME</name>
<feature type="compositionally biased region" description="Polar residues" evidence="1">
    <location>
        <begin position="57"/>
        <end position="69"/>
    </location>
</feature>
<protein>
    <submittedName>
        <fullName evidence="2">Uncharacterized protein</fullName>
    </submittedName>
</protein>
<dbReference type="Proteomes" id="UP000479190">
    <property type="component" value="Unassembled WGS sequence"/>
</dbReference>
<accession>A0A6H5I924</accession>
<feature type="region of interest" description="Disordered" evidence="1">
    <location>
        <begin position="56"/>
        <end position="92"/>
    </location>
</feature>
<evidence type="ECO:0000313" key="3">
    <source>
        <dbReference type="Proteomes" id="UP000479190"/>
    </source>
</evidence>
<dbReference type="AlphaFoldDB" id="A0A6H5I924"/>
<evidence type="ECO:0000256" key="1">
    <source>
        <dbReference type="SAM" id="MobiDB-lite"/>
    </source>
</evidence>
<keyword evidence="3" id="KW-1185">Reference proteome</keyword>
<proteinExistence type="predicted"/>
<organism evidence="2 3">
    <name type="scientific">Trichogramma brassicae</name>
    <dbReference type="NCBI Taxonomy" id="86971"/>
    <lineage>
        <taxon>Eukaryota</taxon>
        <taxon>Metazoa</taxon>
        <taxon>Ecdysozoa</taxon>
        <taxon>Arthropoda</taxon>
        <taxon>Hexapoda</taxon>
        <taxon>Insecta</taxon>
        <taxon>Pterygota</taxon>
        <taxon>Neoptera</taxon>
        <taxon>Endopterygota</taxon>
        <taxon>Hymenoptera</taxon>
        <taxon>Apocrita</taxon>
        <taxon>Proctotrupomorpha</taxon>
        <taxon>Chalcidoidea</taxon>
        <taxon>Trichogrammatidae</taxon>
        <taxon>Trichogramma</taxon>
    </lineage>
</organism>
<evidence type="ECO:0000313" key="2">
    <source>
        <dbReference type="EMBL" id="CAB0033708.1"/>
    </source>
</evidence>